<dbReference type="GO" id="GO:0004795">
    <property type="term" value="F:threonine synthase activity"/>
    <property type="evidence" value="ECO:0007669"/>
    <property type="project" value="UniProtKB-UniRule"/>
</dbReference>
<evidence type="ECO:0000256" key="4">
    <source>
        <dbReference type="ARBA" id="ARBA00023239"/>
    </source>
</evidence>
<evidence type="ECO:0000256" key="2">
    <source>
        <dbReference type="ARBA" id="ARBA00005517"/>
    </source>
</evidence>
<accession>A0A1I4GGD6</accession>
<dbReference type="AlphaFoldDB" id="A0A1I4GGD6"/>
<dbReference type="InterPro" id="IPR036052">
    <property type="entry name" value="TrpB-like_PALP_sf"/>
</dbReference>
<dbReference type="Proteomes" id="UP000199607">
    <property type="component" value="Unassembled WGS sequence"/>
</dbReference>
<dbReference type="PANTHER" id="PTHR48078:SF6">
    <property type="entry name" value="L-THREONINE DEHYDRATASE CATABOLIC TDCB"/>
    <property type="match status" value="1"/>
</dbReference>
<protein>
    <recommendedName>
        <fullName evidence="5">Threonine synthase</fullName>
        <ecNumber evidence="5">4.2.3.1</ecNumber>
    </recommendedName>
</protein>
<sequence>MTSPTLSCVACGETTSEWSSARCDCGEPRWVDVDVAGFDWDNVTDAPGMWRYESLLPVDRPGSLGDVAGDTPLVRTPRLDDVAGARIHVKNEAANATGSFKDRGSAVGIAWALEHGVDTVGTVSHGNMAMSMAAHAATVDLDCLVLVPADIPAERLGNIAQYGPTLLRVDGDYGKLYDRSLELGEEAGIEFVNSDAPLRVEGQKTTALEICEAFAAEGAQPPDAIVLPVSSGGHASGAWKAVRELHRAGAIDSLPRLYFVQAAACAPIAEAFERGDDEVTPVAAGETIAYSIANANPPSGNRVLAAARETGGAVLAVSDDAIRTAQREFATRAGLSVETSSATTLAGTKRLAESGAIENDDEVVLVATGSGFKERGSGETPDVETVKLDELGAVLGVER</sequence>
<reference evidence="9" key="1">
    <citation type="submission" date="2016-10" db="EMBL/GenBank/DDBJ databases">
        <authorList>
            <person name="Varghese N."/>
            <person name="Submissions S."/>
        </authorList>
    </citation>
    <scope>NUCLEOTIDE SEQUENCE [LARGE SCALE GENOMIC DNA]</scope>
    <source>
        <strain evidence="9">CGMCC 1.7738</strain>
    </source>
</reference>
<comment type="similarity">
    <text evidence="2">Belongs to the threonine synthase family.</text>
</comment>
<dbReference type="GO" id="GO:0009097">
    <property type="term" value="P:isoleucine biosynthetic process"/>
    <property type="evidence" value="ECO:0007669"/>
    <property type="project" value="TreeGrafter"/>
</dbReference>
<dbReference type="EC" id="4.2.3.1" evidence="5"/>
<keyword evidence="9" id="KW-1185">Reference proteome</keyword>
<dbReference type="GO" id="GO:0009088">
    <property type="term" value="P:threonine biosynthetic process"/>
    <property type="evidence" value="ECO:0007669"/>
    <property type="project" value="UniProtKB-UniRule"/>
</dbReference>
<dbReference type="InterPro" id="IPR004450">
    <property type="entry name" value="Thr_synthase-like"/>
</dbReference>
<dbReference type="GO" id="GO:0006567">
    <property type="term" value="P:L-threonine catabolic process"/>
    <property type="evidence" value="ECO:0007669"/>
    <property type="project" value="TreeGrafter"/>
</dbReference>
<evidence type="ECO:0000313" key="9">
    <source>
        <dbReference type="Proteomes" id="UP000199607"/>
    </source>
</evidence>
<dbReference type="GO" id="GO:0004794">
    <property type="term" value="F:threonine deaminase activity"/>
    <property type="evidence" value="ECO:0007669"/>
    <property type="project" value="TreeGrafter"/>
</dbReference>
<gene>
    <name evidence="8" type="ORF">SAMN04487950_3276</name>
</gene>
<dbReference type="GO" id="GO:0006565">
    <property type="term" value="P:L-serine catabolic process"/>
    <property type="evidence" value="ECO:0007669"/>
    <property type="project" value="TreeGrafter"/>
</dbReference>
<organism evidence="8 9">
    <name type="scientific">Halogranum rubrum</name>
    <dbReference type="NCBI Taxonomy" id="553466"/>
    <lineage>
        <taxon>Archaea</taxon>
        <taxon>Methanobacteriati</taxon>
        <taxon>Methanobacteriota</taxon>
        <taxon>Stenosarchaea group</taxon>
        <taxon>Halobacteria</taxon>
        <taxon>Halobacteriales</taxon>
        <taxon>Haloferacaceae</taxon>
    </lineage>
</organism>
<dbReference type="InterPro" id="IPR050147">
    <property type="entry name" value="Ser/Thr_Dehydratase"/>
</dbReference>
<dbReference type="InterPro" id="IPR001926">
    <property type="entry name" value="TrpB-like_PALP"/>
</dbReference>
<dbReference type="Pfam" id="PF00291">
    <property type="entry name" value="PALP"/>
    <property type="match status" value="1"/>
</dbReference>
<keyword evidence="4" id="KW-0456">Lyase</keyword>
<evidence type="ECO:0000259" key="7">
    <source>
        <dbReference type="Pfam" id="PF00291"/>
    </source>
</evidence>
<feature type="domain" description="Tryptophan synthase beta chain-like PALP" evidence="7">
    <location>
        <begin position="68"/>
        <end position="369"/>
    </location>
</feature>
<keyword evidence="3 6" id="KW-0663">Pyridoxal phosphate</keyword>
<dbReference type="SUPFAM" id="SSF53686">
    <property type="entry name" value="Tryptophan synthase beta subunit-like PLP-dependent enzymes"/>
    <property type="match status" value="1"/>
</dbReference>
<dbReference type="STRING" id="553466.SAMN04487950_3276"/>
<dbReference type="GO" id="GO:0003941">
    <property type="term" value="F:L-serine ammonia-lyase activity"/>
    <property type="evidence" value="ECO:0007669"/>
    <property type="project" value="TreeGrafter"/>
</dbReference>
<evidence type="ECO:0000256" key="6">
    <source>
        <dbReference type="PIRSR" id="PIRSR604450-51"/>
    </source>
</evidence>
<evidence type="ECO:0000256" key="1">
    <source>
        <dbReference type="ARBA" id="ARBA00001933"/>
    </source>
</evidence>
<dbReference type="EMBL" id="FOTC01000003">
    <property type="protein sequence ID" value="SFL28929.1"/>
    <property type="molecule type" value="Genomic_DNA"/>
</dbReference>
<feature type="modified residue" description="N6-(pyridoxal phosphate)lysine" evidence="6">
    <location>
        <position position="101"/>
    </location>
</feature>
<dbReference type="PANTHER" id="PTHR48078">
    <property type="entry name" value="THREONINE DEHYDRATASE, MITOCHONDRIAL-RELATED"/>
    <property type="match status" value="1"/>
</dbReference>
<evidence type="ECO:0000313" key="8">
    <source>
        <dbReference type="EMBL" id="SFL28929.1"/>
    </source>
</evidence>
<dbReference type="NCBIfam" id="TIGR00260">
    <property type="entry name" value="thrC"/>
    <property type="match status" value="1"/>
</dbReference>
<dbReference type="RefSeq" id="WP_089870492.1">
    <property type="nucleotide sequence ID" value="NZ_FOTC01000003.1"/>
</dbReference>
<proteinExistence type="inferred from homology"/>
<name>A0A1I4GGD6_9EURY</name>
<evidence type="ECO:0000256" key="3">
    <source>
        <dbReference type="ARBA" id="ARBA00022898"/>
    </source>
</evidence>
<dbReference type="Gene3D" id="3.40.50.1100">
    <property type="match status" value="2"/>
</dbReference>
<comment type="cofactor">
    <cofactor evidence="1 6">
        <name>pyridoxal 5'-phosphate</name>
        <dbReference type="ChEBI" id="CHEBI:597326"/>
    </cofactor>
</comment>
<dbReference type="CDD" id="cd01563">
    <property type="entry name" value="Thr-synth_1"/>
    <property type="match status" value="1"/>
</dbReference>
<evidence type="ECO:0000256" key="5">
    <source>
        <dbReference type="NCBIfam" id="TIGR00260"/>
    </source>
</evidence>